<dbReference type="Gramene" id="OPUNC05G07250.4">
    <property type="protein sequence ID" value="OPUNC05G07250.4"/>
    <property type="gene ID" value="OPUNC05G07250"/>
</dbReference>
<feature type="region of interest" description="Disordered" evidence="1">
    <location>
        <begin position="1"/>
        <end position="35"/>
    </location>
</feature>
<dbReference type="Proteomes" id="UP000026962">
    <property type="component" value="Chromosome 5"/>
</dbReference>
<dbReference type="HOGENOM" id="CLU_1356594_0_0_1"/>
<evidence type="ECO:0000313" key="2">
    <source>
        <dbReference type="EnsemblPlants" id="OPUNC05G07250.4"/>
    </source>
</evidence>
<protein>
    <submittedName>
        <fullName evidence="2">Uncharacterized protein</fullName>
    </submittedName>
</protein>
<feature type="region of interest" description="Disordered" evidence="1">
    <location>
        <begin position="57"/>
        <end position="114"/>
    </location>
</feature>
<accession>A0A0E0KZY8</accession>
<dbReference type="AlphaFoldDB" id="A0A0E0KZY8"/>
<keyword evidence="3" id="KW-1185">Reference proteome</keyword>
<feature type="compositionally biased region" description="Basic and acidic residues" evidence="1">
    <location>
        <begin position="64"/>
        <end position="89"/>
    </location>
</feature>
<dbReference type="EnsemblPlants" id="OPUNC05G07250.4">
    <property type="protein sequence ID" value="OPUNC05G07250.4"/>
    <property type="gene ID" value="OPUNC05G07250"/>
</dbReference>
<evidence type="ECO:0000256" key="1">
    <source>
        <dbReference type="SAM" id="MobiDB-lite"/>
    </source>
</evidence>
<proteinExistence type="predicted"/>
<sequence>MARVAATAILPRLPSRHRRPDPPLRPRAHRRPSPLRAAMLAASVPLCLRSGKNALLKKNACPPSKDHNTSTAQDDGKAGESRPHLRKQGDQAGSHQRREAEGDIKAGGMPDKLQYISGDQAHLPEDRCRLGPRFPNLRVHGLEWANRDHISINKESFHLGGWAGDYLREQSQRRLRADGRATAAAARRREMWIGSWFGARHN</sequence>
<evidence type="ECO:0000313" key="3">
    <source>
        <dbReference type="Proteomes" id="UP000026962"/>
    </source>
</evidence>
<organism evidence="2">
    <name type="scientific">Oryza punctata</name>
    <name type="common">Red rice</name>
    <dbReference type="NCBI Taxonomy" id="4537"/>
    <lineage>
        <taxon>Eukaryota</taxon>
        <taxon>Viridiplantae</taxon>
        <taxon>Streptophyta</taxon>
        <taxon>Embryophyta</taxon>
        <taxon>Tracheophyta</taxon>
        <taxon>Spermatophyta</taxon>
        <taxon>Magnoliopsida</taxon>
        <taxon>Liliopsida</taxon>
        <taxon>Poales</taxon>
        <taxon>Poaceae</taxon>
        <taxon>BOP clade</taxon>
        <taxon>Oryzoideae</taxon>
        <taxon>Oryzeae</taxon>
        <taxon>Oryzinae</taxon>
        <taxon>Oryza</taxon>
    </lineage>
</organism>
<name>A0A0E0KZY8_ORYPU</name>
<reference evidence="2" key="2">
    <citation type="submission" date="2018-05" db="EMBL/GenBank/DDBJ databases">
        <title>OpunRS2 (Oryza punctata Reference Sequence Version 2).</title>
        <authorList>
            <person name="Zhang J."/>
            <person name="Kudrna D."/>
            <person name="Lee S."/>
            <person name="Talag J."/>
            <person name="Welchert J."/>
            <person name="Wing R.A."/>
        </authorList>
    </citation>
    <scope>NUCLEOTIDE SEQUENCE [LARGE SCALE GENOMIC DNA]</scope>
</reference>
<reference evidence="2" key="1">
    <citation type="submission" date="2015-04" db="UniProtKB">
        <authorList>
            <consortium name="EnsemblPlants"/>
        </authorList>
    </citation>
    <scope>IDENTIFICATION</scope>
</reference>